<name>A0ABM3LV70_BICAN</name>
<reference evidence="5" key="1">
    <citation type="submission" date="2025-08" db="UniProtKB">
        <authorList>
            <consortium name="RefSeq"/>
        </authorList>
    </citation>
    <scope>IDENTIFICATION</scope>
</reference>
<comment type="similarity">
    <text evidence="1 3">Belongs to the chorion protein family.</text>
</comment>
<protein>
    <submittedName>
        <fullName evidence="5">Chorion class B protein ERB4-like</fullName>
    </submittedName>
</protein>
<dbReference type="InterPro" id="IPR002635">
    <property type="entry name" value="Chorion"/>
</dbReference>
<dbReference type="GeneID" id="128198968"/>
<evidence type="ECO:0000256" key="1">
    <source>
        <dbReference type="ARBA" id="ARBA00005906"/>
    </source>
</evidence>
<keyword evidence="4" id="KW-1185">Reference proteome</keyword>
<dbReference type="Proteomes" id="UP001652582">
    <property type="component" value="Chromosome 18"/>
</dbReference>
<evidence type="ECO:0000256" key="2">
    <source>
        <dbReference type="ARBA" id="ARBA00022737"/>
    </source>
</evidence>
<evidence type="ECO:0000256" key="3">
    <source>
        <dbReference type="RuleBase" id="RU004378"/>
    </source>
</evidence>
<accession>A0ABM3LV70</accession>
<organism evidence="4 5">
    <name type="scientific">Bicyclus anynana</name>
    <name type="common">Squinting bush brown butterfly</name>
    <dbReference type="NCBI Taxonomy" id="110368"/>
    <lineage>
        <taxon>Eukaryota</taxon>
        <taxon>Metazoa</taxon>
        <taxon>Ecdysozoa</taxon>
        <taxon>Arthropoda</taxon>
        <taxon>Hexapoda</taxon>
        <taxon>Insecta</taxon>
        <taxon>Pterygota</taxon>
        <taxon>Neoptera</taxon>
        <taxon>Endopterygota</taxon>
        <taxon>Lepidoptera</taxon>
        <taxon>Glossata</taxon>
        <taxon>Ditrysia</taxon>
        <taxon>Papilionoidea</taxon>
        <taxon>Nymphalidae</taxon>
        <taxon>Satyrinae</taxon>
        <taxon>Satyrini</taxon>
        <taxon>Mycalesina</taxon>
        <taxon>Bicyclus</taxon>
    </lineage>
</organism>
<gene>
    <name evidence="5" type="primary">LOC128198968</name>
</gene>
<keyword evidence="2" id="KW-0677">Repeat</keyword>
<sequence>MANALPMTNCAYLDNGLAAEFVTDLSNGGRFTVISSSRVPSSGLKVHSDNLAVDGPLAVTGQMPFLGIVSLNGAVPADGIGTVLYECGNGRVGITEEVEENAFRNLGFGVSCNGLGYATPTYGYIVL</sequence>
<dbReference type="Pfam" id="PF01723">
    <property type="entry name" value="Chorion_1"/>
    <property type="match status" value="1"/>
</dbReference>
<evidence type="ECO:0000313" key="5">
    <source>
        <dbReference type="RefSeq" id="XP_052742975.1"/>
    </source>
</evidence>
<proteinExistence type="inferred from homology"/>
<evidence type="ECO:0000313" key="4">
    <source>
        <dbReference type="Proteomes" id="UP001652582"/>
    </source>
</evidence>
<dbReference type="RefSeq" id="XP_052742975.1">
    <property type="nucleotide sequence ID" value="XM_052887015.1"/>
</dbReference>